<keyword evidence="3" id="KW-1185">Reference proteome</keyword>
<feature type="transmembrane region" description="Helical" evidence="1">
    <location>
        <begin position="117"/>
        <end position="137"/>
    </location>
</feature>
<evidence type="ECO:0000313" key="2">
    <source>
        <dbReference type="EMBL" id="MCS5491801.1"/>
    </source>
</evidence>
<evidence type="ECO:0000313" key="3">
    <source>
        <dbReference type="Proteomes" id="UP001206788"/>
    </source>
</evidence>
<organism evidence="2 3">
    <name type="scientific">Algoriphagus limi</name>
    <dbReference type="NCBI Taxonomy" id="2975273"/>
    <lineage>
        <taxon>Bacteria</taxon>
        <taxon>Pseudomonadati</taxon>
        <taxon>Bacteroidota</taxon>
        <taxon>Cytophagia</taxon>
        <taxon>Cytophagales</taxon>
        <taxon>Cyclobacteriaceae</taxon>
        <taxon>Algoriphagus</taxon>
    </lineage>
</organism>
<reference evidence="2 3" key="1">
    <citation type="submission" date="2022-08" db="EMBL/GenBank/DDBJ databases">
        <title>Algoriphagus sp. CAU 1643 isolated from mud.</title>
        <authorList>
            <person name="Kim W."/>
        </authorList>
    </citation>
    <scope>NUCLEOTIDE SEQUENCE [LARGE SCALE GENOMIC DNA]</scope>
    <source>
        <strain evidence="2 3">CAU 1643</strain>
    </source>
</reference>
<feature type="transmembrane region" description="Helical" evidence="1">
    <location>
        <begin position="157"/>
        <end position="176"/>
    </location>
</feature>
<proteinExistence type="predicted"/>
<accession>A0ABT2G981</accession>
<comment type="caution">
    <text evidence="2">The sequence shown here is derived from an EMBL/GenBank/DDBJ whole genome shotgun (WGS) entry which is preliminary data.</text>
</comment>
<dbReference type="Proteomes" id="UP001206788">
    <property type="component" value="Unassembled WGS sequence"/>
</dbReference>
<keyword evidence="1" id="KW-0812">Transmembrane</keyword>
<evidence type="ECO:0000256" key="1">
    <source>
        <dbReference type="SAM" id="Phobius"/>
    </source>
</evidence>
<dbReference type="EMBL" id="JANWGH010000003">
    <property type="protein sequence ID" value="MCS5491801.1"/>
    <property type="molecule type" value="Genomic_DNA"/>
</dbReference>
<gene>
    <name evidence="2" type="ORF">NY014_15275</name>
</gene>
<name>A0ABT2G981_9BACT</name>
<dbReference type="RefSeq" id="WP_259415410.1">
    <property type="nucleotide sequence ID" value="NZ_JANWGH010000003.1"/>
</dbReference>
<feature type="transmembrane region" description="Helical" evidence="1">
    <location>
        <begin position="196"/>
        <end position="214"/>
    </location>
</feature>
<feature type="transmembrane region" description="Helical" evidence="1">
    <location>
        <begin position="94"/>
        <end position="111"/>
    </location>
</feature>
<sequence>MRKLSTSELQAVQKSIIKKEIYAVELLGEIYDHYLSHLENLPEEKFDKELEALDQKWTYAYCHKIQSELNKNIQKSIRSTQWSIIKSYFSWPKMAFTLALVGILTLLVNMLTWKMQVILLFLLPLVYLVGFMFYITYRSRKKTKAIRTLFGNSGIRVRSVFSNHFISYLTLPLHFYNLFLNLPRVFGLDKLVPDYLVNYLSVTCCFIVVIHSLSSYEAWKMKSKSAFV</sequence>
<keyword evidence="1" id="KW-1133">Transmembrane helix</keyword>
<protein>
    <submittedName>
        <fullName evidence="2">Uncharacterized protein</fullName>
    </submittedName>
</protein>
<keyword evidence="1" id="KW-0472">Membrane</keyword>